<accession>A0A448L3V1</accession>
<feature type="chain" id="PRO_5018992189" evidence="1">
    <location>
        <begin position="21"/>
        <end position="334"/>
    </location>
</feature>
<proteinExistence type="predicted"/>
<evidence type="ECO:0000313" key="3">
    <source>
        <dbReference type="Proteomes" id="UP000274578"/>
    </source>
</evidence>
<protein>
    <submittedName>
        <fullName evidence="2">Uncharacterized protein</fullName>
    </submittedName>
</protein>
<gene>
    <name evidence="2" type="ORF">NCTC13071_00622</name>
</gene>
<dbReference type="RefSeq" id="WP_018920679.1">
    <property type="nucleotide sequence ID" value="NZ_LR134384.1"/>
</dbReference>
<dbReference type="Proteomes" id="UP000274578">
    <property type="component" value="Chromosome 1"/>
</dbReference>
<dbReference type="AlphaFoldDB" id="A0A448L3V1"/>
<organism evidence="2 3">
    <name type="scientific">Segatella oris</name>
    <dbReference type="NCBI Taxonomy" id="28135"/>
    <lineage>
        <taxon>Bacteria</taxon>
        <taxon>Pseudomonadati</taxon>
        <taxon>Bacteroidota</taxon>
        <taxon>Bacteroidia</taxon>
        <taxon>Bacteroidales</taxon>
        <taxon>Prevotellaceae</taxon>
        <taxon>Segatella</taxon>
    </lineage>
</organism>
<reference evidence="2 3" key="1">
    <citation type="submission" date="2018-12" db="EMBL/GenBank/DDBJ databases">
        <authorList>
            <consortium name="Pathogen Informatics"/>
        </authorList>
    </citation>
    <scope>NUCLEOTIDE SEQUENCE [LARGE SCALE GENOMIC DNA]</scope>
    <source>
        <strain evidence="2 3">NCTC13071</strain>
    </source>
</reference>
<evidence type="ECO:0000256" key="1">
    <source>
        <dbReference type="SAM" id="SignalP"/>
    </source>
</evidence>
<name>A0A448L3V1_9BACT</name>
<dbReference type="GeneID" id="85011518"/>
<sequence length="334" mass="39278">MRKRVILLFVSFFSLLNALGENRILGTMSTEAMQQQQHPMTAKQWESLHAAYAAKTYQPKDSWEYITDFDPKMEWEETTQKVFQNMKIQLSGDTLLSLNGQKISVRSAKRSLQTKQEQSPCFSSLYNYFANRGIHFSKNVPVLQIKSSKRDIYSEHLEYIYTGDYLVLYHKGMAAIYKYIRRKDQGKPQATAKLIYTMGDMYMDFKKEGSSERAKKYNIRPYKEVLKMANQYGNQITISNENFFLERLYYVNGFPIFACYNYNEDDEFLIYVYRNGKIDEDNNLQIDAFSSYNDATEDFAMFSDGTVYVKIKEGKNTEIEVYRINKQGDLYRLK</sequence>
<evidence type="ECO:0000313" key="2">
    <source>
        <dbReference type="EMBL" id="VEH14642.1"/>
    </source>
</evidence>
<keyword evidence="1" id="KW-0732">Signal</keyword>
<feature type="signal peptide" evidence="1">
    <location>
        <begin position="1"/>
        <end position="20"/>
    </location>
</feature>
<dbReference type="KEGG" id="poc:NCTC13071_00622"/>
<dbReference type="EMBL" id="LR134384">
    <property type="protein sequence ID" value="VEH14642.1"/>
    <property type="molecule type" value="Genomic_DNA"/>
</dbReference>